<dbReference type="InterPro" id="IPR002935">
    <property type="entry name" value="SAM_O-MeTrfase"/>
</dbReference>
<dbReference type="InterPro" id="IPR050362">
    <property type="entry name" value="Cation-dep_OMT"/>
</dbReference>
<dbReference type="EMBL" id="UINC01133279">
    <property type="protein sequence ID" value="SVD16120.1"/>
    <property type="molecule type" value="Genomic_DNA"/>
</dbReference>
<dbReference type="PANTHER" id="PTHR10509:SF14">
    <property type="entry name" value="CAFFEOYL-COA O-METHYLTRANSFERASE 3-RELATED"/>
    <property type="match status" value="1"/>
</dbReference>
<keyword evidence="2" id="KW-0808">Transferase</keyword>
<evidence type="ECO:0000256" key="2">
    <source>
        <dbReference type="ARBA" id="ARBA00022679"/>
    </source>
</evidence>
<dbReference type="GO" id="GO:0008171">
    <property type="term" value="F:O-methyltransferase activity"/>
    <property type="evidence" value="ECO:0007669"/>
    <property type="project" value="InterPro"/>
</dbReference>
<dbReference type="GO" id="GO:0032259">
    <property type="term" value="P:methylation"/>
    <property type="evidence" value="ECO:0007669"/>
    <property type="project" value="UniProtKB-KW"/>
</dbReference>
<dbReference type="InterPro" id="IPR029063">
    <property type="entry name" value="SAM-dependent_MTases_sf"/>
</dbReference>
<protein>
    <recommendedName>
        <fullName evidence="5">O-methyltransferase domain-containing protein</fullName>
    </recommendedName>
</protein>
<evidence type="ECO:0000256" key="1">
    <source>
        <dbReference type="ARBA" id="ARBA00022603"/>
    </source>
</evidence>
<dbReference type="Gene3D" id="3.40.50.150">
    <property type="entry name" value="Vaccinia Virus protein VP39"/>
    <property type="match status" value="1"/>
</dbReference>
<keyword evidence="1" id="KW-0489">Methyltransferase</keyword>
<keyword evidence="3" id="KW-0949">S-adenosyl-L-methionine</keyword>
<evidence type="ECO:0008006" key="5">
    <source>
        <dbReference type="Google" id="ProtNLM"/>
    </source>
</evidence>
<name>A0A382T1Q5_9ZZZZ</name>
<reference evidence="4" key="1">
    <citation type="submission" date="2018-05" db="EMBL/GenBank/DDBJ databases">
        <authorList>
            <person name="Lanie J.A."/>
            <person name="Ng W.-L."/>
            <person name="Kazmierczak K.M."/>
            <person name="Andrzejewski T.M."/>
            <person name="Davidsen T.M."/>
            <person name="Wayne K.J."/>
            <person name="Tettelin H."/>
            <person name="Glass J.I."/>
            <person name="Rusch D."/>
            <person name="Podicherti R."/>
            <person name="Tsui H.-C.T."/>
            <person name="Winkler M.E."/>
        </authorList>
    </citation>
    <scope>NUCLEOTIDE SEQUENCE</scope>
</reference>
<evidence type="ECO:0000313" key="4">
    <source>
        <dbReference type="EMBL" id="SVD16120.1"/>
    </source>
</evidence>
<evidence type="ECO:0000256" key="3">
    <source>
        <dbReference type="ARBA" id="ARBA00022691"/>
    </source>
</evidence>
<dbReference type="GO" id="GO:0008757">
    <property type="term" value="F:S-adenosylmethionine-dependent methyltransferase activity"/>
    <property type="evidence" value="ECO:0007669"/>
    <property type="project" value="TreeGrafter"/>
</dbReference>
<gene>
    <name evidence="4" type="ORF">METZ01_LOCUS368974</name>
</gene>
<proteinExistence type="predicted"/>
<accession>A0A382T1Q5</accession>
<organism evidence="4">
    <name type="scientific">marine metagenome</name>
    <dbReference type="NCBI Taxonomy" id="408172"/>
    <lineage>
        <taxon>unclassified sequences</taxon>
        <taxon>metagenomes</taxon>
        <taxon>ecological metagenomes</taxon>
    </lineage>
</organism>
<dbReference type="SUPFAM" id="SSF53335">
    <property type="entry name" value="S-adenosyl-L-methionine-dependent methyltransferases"/>
    <property type="match status" value="1"/>
</dbReference>
<dbReference type="PROSITE" id="PS51682">
    <property type="entry name" value="SAM_OMT_I"/>
    <property type="match status" value="1"/>
</dbReference>
<dbReference type="Pfam" id="PF01596">
    <property type="entry name" value="Methyltransf_3"/>
    <property type="match status" value="1"/>
</dbReference>
<dbReference type="PANTHER" id="PTHR10509">
    <property type="entry name" value="O-METHYLTRANSFERASE-RELATED"/>
    <property type="match status" value="1"/>
</dbReference>
<dbReference type="AlphaFoldDB" id="A0A382T1Q5"/>
<sequence>MPLANLISENIIVYCKNHSHENSQILKDLEKFTWDNEDVPQMISGQLVGNLLQAIIQMISAKKIVEVGMFTGFSALKMAEVLPNEGEIHTCEIMDKHIKTAQKFFDRSIDGKKITIHRGLAIKNLEQMKSGSFDLAFIDADKINYLDYYHRCLTLIRKNGVMVLDNMLWSGEVINPNDDDSKMLRKTGDFIQNDHRVYNMLIPIRDGLMICIKK</sequence>